<dbReference type="Proteomes" id="UP000215450">
    <property type="component" value="Unassembled WGS sequence"/>
</dbReference>
<evidence type="ECO:0000259" key="1">
    <source>
        <dbReference type="Pfam" id="PF05171"/>
    </source>
</evidence>
<dbReference type="GO" id="GO:0006826">
    <property type="term" value="P:iron ion transport"/>
    <property type="evidence" value="ECO:0007669"/>
    <property type="project" value="InterPro"/>
</dbReference>
<dbReference type="Gene3D" id="3.40.1570.10">
    <property type="entry name" value="HemS/ChuS/ChuX like domains"/>
    <property type="match status" value="2"/>
</dbReference>
<dbReference type="STRING" id="1522312.GCA_900177895_00614"/>
<dbReference type="RefSeq" id="WP_003791252.1">
    <property type="nucleotide sequence ID" value="NZ_FXUV02000023.1"/>
</dbReference>
<dbReference type="OrthoDB" id="316630at2"/>
<accession>A0A238HGS1</accession>
<gene>
    <name evidence="2" type="primary">hemS</name>
    <name evidence="3" type="ORF">KEBURONENSIS_01253</name>
    <name evidence="2" type="ORF">KEBURONENSIS_01285</name>
</gene>
<dbReference type="CDD" id="cd16831">
    <property type="entry name" value="HemS-like_C"/>
    <property type="match status" value="1"/>
</dbReference>
<proteinExistence type="predicted"/>
<reference evidence="2" key="1">
    <citation type="submission" date="2017-05" db="EMBL/GenBank/DDBJ databases">
        <authorList>
            <person name="Song R."/>
            <person name="Chenine A.L."/>
            <person name="Ruprecht R.M."/>
        </authorList>
    </citation>
    <scope>NUCLEOTIDE SEQUENCE</scope>
    <source>
        <strain evidence="2">Kingella_eburonensis</strain>
    </source>
</reference>
<dbReference type="EMBL" id="FXUV01000020">
    <property type="protein sequence ID" value="SMQ12386.1"/>
    <property type="molecule type" value="Genomic_DNA"/>
</dbReference>
<evidence type="ECO:0000313" key="4">
    <source>
        <dbReference type="Proteomes" id="UP000215450"/>
    </source>
</evidence>
<name>A0A238HGS1_9NEIS</name>
<sequence length="337" mass="38566">MTPNTLIETQEQSIIQAVKQAQLTEGQYLAQHPKSQYLGSEINAFLLSLEALGNLTSTVRNPIAYSQKTGIYHNLDLSPMMGTAINLGGLDLRLFLRRWKHIIAHQQNDCYSFQFFDTYGNAIEKVYLTQPEQIPAWQQLCQQFTQSTTPEWETQPENPATPLNTLTPETIAAYQQEWQTLQNVHHFRVVLSQFGIDRLQGLQYAPQNDAMRLPIAALEAIITQCAQRKITLLTFVNNNGIVQIQTGKVHHITRQDNGLHMQDQQEEQFTCHIQDQSISQFWFVRRPGSNGIVHSFEAYNDQRELVLQLFGRQADAESEPADWQQLVQDILTQFQAA</sequence>
<reference evidence="3 4" key="2">
    <citation type="submission" date="2017-06" db="EMBL/GenBank/DDBJ databases">
        <authorList>
            <person name="Kim H.J."/>
            <person name="Triplett B.A."/>
        </authorList>
    </citation>
    <scope>NUCLEOTIDE SEQUENCE [LARGE SCALE GENOMIC DNA]</scope>
    <source>
        <strain evidence="3">Kingella_eburonensis</strain>
    </source>
</reference>
<feature type="domain" description="Haemin-degrading HemS/ChuX" evidence="1">
    <location>
        <begin position="195"/>
        <end position="329"/>
    </location>
</feature>
<feature type="domain" description="Haemin-degrading HemS/ChuX" evidence="1">
    <location>
        <begin position="29"/>
        <end position="144"/>
    </location>
</feature>
<evidence type="ECO:0000313" key="2">
    <source>
        <dbReference type="EMBL" id="SMQ12386.1"/>
    </source>
</evidence>
<evidence type="ECO:0000313" key="3">
    <source>
        <dbReference type="EMBL" id="SNB69170.1"/>
    </source>
</evidence>
<organism evidence="2">
    <name type="scientific">Kingella negevensis</name>
    <dbReference type="NCBI Taxonomy" id="1522312"/>
    <lineage>
        <taxon>Bacteria</taxon>
        <taxon>Pseudomonadati</taxon>
        <taxon>Pseudomonadota</taxon>
        <taxon>Betaproteobacteria</taxon>
        <taxon>Neisseriales</taxon>
        <taxon>Neisseriaceae</taxon>
        <taxon>Kingella</taxon>
    </lineage>
</organism>
<dbReference type="AlphaFoldDB" id="A0A238HGS1"/>
<protein>
    <submittedName>
        <fullName evidence="2">Hemin transport protein HemS</fullName>
    </submittedName>
</protein>
<dbReference type="InterPro" id="IPR007845">
    <property type="entry name" value="HemS/ChuX_dom"/>
</dbReference>
<keyword evidence="4" id="KW-1185">Reference proteome</keyword>
<dbReference type="SUPFAM" id="SSF144064">
    <property type="entry name" value="Heme iron utilization protein-like"/>
    <property type="match status" value="1"/>
</dbReference>
<dbReference type="EMBL" id="FXUV02000023">
    <property type="protein sequence ID" value="SNB69170.1"/>
    <property type="molecule type" value="Genomic_DNA"/>
</dbReference>
<dbReference type="InterPro" id="IPR053733">
    <property type="entry name" value="Heme_Transport_Util_sf"/>
</dbReference>
<dbReference type="Pfam" id="PF05171">
    <property type="entry name" value="HemS"/>
    <property type="match status" value="2"/>
</dbReference>